<protein>
    <submittedName>
        <fullName evidence="2">Uncharacterized protein</fullName>
    </submittedName>
</protein>
<dbReference type="AlphaFoldDB" id="A0AAW2HB81"/>
<proteinExistence type="predicted"/>
<organism evidence="2">
    <name type="scientific">Menopon gallinae</name>
    <name type="common">poultry shaft louse</name>
    <dbReference type="NCBI Taxonomy" id="328185"/>
    <lineage>
        <taxon>Eukaryota</taxon>
        <taxon>Metazoa</taxon>
        <taxon>Ecdysozoa</taxon>
        <taxon>Arthropoda</taxon>
        <taxon>Hexapoda</taxon>
        <taxon>Insecta</taxon>
        <taxon>Pterygota</taxon>
        <taxon>Neoptera</taxon>
        <taxon>Paraneoptera</taxon>
        <taxon>Psocodea</taxon>
        <taxon>Troctomorpha</taxon>
        <taxon>Phthiraptera</taxon>
        <taxon>Amblycera</taxon>
        <taxon>Menoponidae</taxon>
        <taxon>Menopon</taxon>
    </lineage>
</organism>
<comment type="caution">
    <text evidence="2">The sequence shown here is derived from an EMBL/GenBank/DDBJ whole genome shotgun (WGS) entry which is preliminary data.</text>
</comment>
<gene>
    <name evidence="2" type="ORF">PYX00_009263</name>
</gene>
<name>A0AAW2HB81_9NEOP</name>
<dbReference type="EMBL" id="JARGDH010000005">
    <property type="protein sequence ID" value="KAL0266823.1"/>
    <property type="molecule type" value="Genomic_DNA"/>
</dbReference>
<feature type="signal peptide" evidence="1">
    <location>
        <begin position="1"/>
        <end position="18"/>
    </location>
</feature>
<sequence length="110" mass="11816">MKFLIILSAVALCAAAVAVPEEGEAVRTKRGLIGFPAAVSYSSQLIHHTPSIPVTYHAPVVKYVAPLPAVKVIQPYPIAKIVAPAVSYTKVSYPSVLPYYGYGYGFGHYH</sequence>
<accession>A0AAW2HB81</accession>
<evidence type="ECO:0000313" key="2">
    <source>
        <dbReference type="EMBL" id="KAL0266823.1"/>
    </source>
</evidence>
<keyword evidence="1" id="KW-0732">Signal</keyword>
<feature type="chain" id="PRO_5043957482" evidence="1">
    <location>
        <begin position="19"/>
        <end position="110"/>
    </location>
</feature>
<evidence type="ECO:0000256" key="1">
    <source>
        <dbReference type="SAM" id="SignalP"/>
    </source>
</evidence>
<reference evidence="2" key="1">
    <citation type="journal article" date="2024" name="Gigascience">
        <title>Chromosome-level genome of the poultry shaft louse Menopon gallinae provides insight into the host-switching and adaptive evolution of parasitic lice.</title>
        <authorList>
            <person name="Xu Y."/>
            <person name="Ma L."/>
            <person name="Liu S."/>
            <person name="Liang Y."/>
            <person name="Liu Q."/>
            <person name="He Z."/>
            <person name="Tian L."/>
            <person name="Duan Y."/>
            <person name="Cai W."/>
            <person name="Li H."/>
            <person name="Song F."/>
        </authorList>
    </citation>
    <scope>NUCLEOTIDE SEQUENCE</scope>
    <source>
        <strain evidence="2">Cailab_2023a</strain>
    </source>
</reference>